<sequence length="354" mass="40564">MLIMLIVGKTDAFEQNYMAKFEELATHYGVFVKYERDRAARDIGLHLTKDLRSGKKQVTNSLVWFQMKGVMATTLNKEEFEKAKCVGLSMDIEHLRHWFLDKEPTHLIVYIESVDQFLVMNLQTYIAETWGRGILTLDQKSATVTVPASSVLDEQAFAILTRYADMAQWVKALDAEQADVELLSRDCNLIYAFSSAEARQVECGVLWTKWLSKMRGELRVAERPIDFEGDVADGWETIHEHWQYGGINPENSYPYLELFALEDYEPETFTNAWGDEELVDDGETIVLKNGDHVFGPNAANEYCHFVFGARLNEYGVKLQSYVETLVQIGLLELRDPTSDGHTFIDIAPWHNRLV</sequence>
<evidence type="ECO:0000313" key="3">
    <source>
        <dbReference type="Proteomes" id="UP000078572"/>
    </source>
</evidence>
<dbReference type="InterPro" id="IPR025375">
    <property type="entry name" value="DUF4365"/>
</dbReference>
<dbReference type="Pfam" id="PF14280">
    <property type="entry name" value="DUF4365"/>
    <property type="match status" value="1"/>
</dbReference>
<feature type="domain" description="DUF4365" evidence="1">
    <location>
        <begin position="29"/>
        <end position="163"/>
    </location>
</feature>
<organism evidence="2 3">
    <name type="scientific">Ralstonia insidiosa</name>
    <dbReference type="NCBI Taxonomy" id="190721"/>
    <lineage>
        <taxon>Bacteria</taxon>
        <taxon>Pseudomonadati</taxon>
        <taxon>Pseudomonadota</taxon>
        <taxon>Betaproteobacteria</taxon>
        <taxon>Burkholderiales</taxon>
        <taxon>Burkholderiaceae</taxon>
        <taxon>Ralstonia</taxon>
    </lineage>
</organism>
<accession>A0A191ZT38</accession>
<gene>
    <name evidence="2" type="ORF">A9Y76_01790</name>
</gene>
<evidence type="ECO:0000313" key="2">
    <source>
        <dbReference type="EMBL" id="ANJ71290.1"/>
    </source>
</evidence>
<dbReference type="EMBL" id="CP016022">
    <property type="protein sequence ID" value="ANJ71290.1"/>
    <property type="molecule type" value="Genomic_DNA"/>
</dbReference>
<dbReference type="Proteomes" id="UP000078572">
    <property type="component" value="Chromosome 1"/>
</dbReference>
<keyword evidence="3" id="KW-1185">Reference proteome</keyword>
<name>A0A191ZT38_9RALS</name>
<dbReference type="AlphaFoldDB" id="A0A191ZT38"/>
<reference evidence="3" key="1">
    <citation type="submission" date="2016-06" db="EMBL/GenBank/DDBJ databases">
        <authorList>
            <person name="Xu Y."/>
            <person name="Nagy A."/>
            <person name="Yan X."/>
            <person name="Kim S.W."/>
            <person name="Haley B."/>
            <person name="Liu N.T."/>
            <person name="Nou X."/>
        </authorList>
    </citation>
    <scope>NUCLEOTIDE SEQUENCE [LARGE SCALE GENOMIC DNA]</scope>
    <source>
        <strain evidence="3">ATCC 49129</strain>
    </source>
</reference>
<evidence type="ECO:0000259" key="1">
    <source>
        <dbReference type="Pfam" id="PF14280"/>
    </source>
</evidence>
<proteinExistence type="predicted"/>
<protein>
    <recommendedName>
        <fullName evidence="1">DUF4365 domain-containing protein</fullName>
    </recommendedName>
</protein>